<reference evidence="2 3" key="1">
    <citation type="submission" date="2019-02" db="EMBL/GenBank/DDBJ databases">
        <title>Deep-cultivation of Planctomycetes and their phenomic and genomic characterization uncovers novel biology.</title>
        <authorList>
            <person name="Wiegand S."/>
            <person name="Jogler M."/>
            <person name="Boedeker C."/>
            <person name="Pinto D."/>
            <person name="Vollmers J."/>
            <person name="Rivas-Marin E."/>
            <person name="Kohn T."/>
            <person name="Peeters S.H."/>
            <person name="Heuer A."/>
            <person name="Rast P."/>
            <person name="Oberbeckmann S."/>
            <person name="Bunk B."/>
            <person name="Jeske O."/>
            <person name="Meyerdierks A."/>
            <person name="Storesund J.E."/>
            <person name="Kallscheuer N."/>
            <person name="Luecker S."/>
            <person name="Lage O.M."/>
            <person name="Pohl T."/>
            <person name="Merkel B.J."/>
            <person name="Hornburger P."/>
            <person name="Mueller R.-W."/>
            <person name="Bruemmer F."/>
            <person name="Labrenz M."/>
            <person name="Spormann A.M."/>
            <person name="Op den Camp H."/>
            <person name="Overmann J."/>
            <person name="Amann R."/>
            <person name="Jetten M.S.M."/>
            <person name="Mascher T."/>
            <person name="Medema M.H."/>
            <person name="Devos D.P."/>
            <person name="Kaster A.-K."/>
            <person name="Ovreas L."/>
            <person name="Rohde M."/>
            <person name="Galperin M.Y."/>
            <person name="Jogler C."/>
        </authorList>
    </citation>
    <scope>NUCLEOTIDE SEQUENCE [LARGE SCALE GENOMIC DNA]</scope>
    <source>
        <strain evidence="2 3">Poly30</strain>
    </source>
</reference>
<protein>
    <submittedName>
        <fullName evidence="2">Uncharacterized protein</fullName>
    </submittedName>
</protein>
<sequence precursor="true">MKTSLRRPLILAAAGSIAAATASAQITLITDNFETNSSADYTVAVSAGDGAQDFSFDYVAAGIPAAPRSAVGDTKGLRLTVNTTQGNQDAATCFHNTAITADVYRLRVDVWNNFTPGGTGTTEHAHVGVGGDGATFNQIFSPISGSGAFIGFDGDGDSGSDYRWFRDPNNTPVGETDSTTLPNTHPSYLGNGSNNTGAFFQALFPAPPSTVAGSPGNIWTTVDIEVDNTAGLISFYFDGTLTYQGSFANRFDGLASLGLADVFTSVGDGNQFVVFDNFEVVAGGGLGSSYCSANANSTGVAGAMSATGAPTAAANDLTLTASSLPNNSFGFFIVSPNQGFVMNPGGSSGNLCLSGAIGRYVGPGQIQNTLGNGGFSLVADLTAIPSPTGPVATNSGDTWNFQGWFRDSSPTGPTSNFTNGLSITFQ</sequence>
<dbReference type="OrthoDB" id="265471at2"/>
<feature type="signal peptide" evidence="1">
    <location>
        <begin position="1"/>
        <end position="24"/>
    </location>
</feature>
<organism evidence="2 3">
    <name type="scientific">Saltatorellus ferox</name>
    <dbReference type="NCBI Taxonomy" id="2528018"/>
    <lineage>
        <taxon>Bacteria</taxon>
        <taxon>Pseudomonadati</taxon>
        <taxon>Planctomycetota</taxon>
        <taxon>Planctomycetia</taxon>
        <taxon>Planctomycetia incertae sedis</taxon>
        <taxon>Saltatorellus</taxon>
    </lineage>
</organism>
<dbReference type="AlphaFoldDB" id="A0A518EV27"/>
<keyword evidence="3" id="KW-1185">Reference proteome</keyword>
<evidence type="ECO:0000313" key="2">
    <source>
        <dbReference type="EMBL" id="QDV07947.1"/>
    </source>
</evidence>
<gene>
    <name evidence="2" type="ORF">Poly30_34830</name>
</gene>
<proteinExistence type="predicted"/>
<feature type="chain" id="PRO_5021926089" evidence="1">
    <location>
        <begin position="25"/>
        <end position="426"/>
    </location>
</feature>
<evidence type="ECO:0000256" key="1">
    <source>
        <dbReference type="SAM" id="SignalP"/>
    </source>
</evidence>
<keyword evidence="1" id="KW-0732">Signal</keyword>
<dbReference type="EMBL" id="CP036434">
    <property type="protein sequence ID" value="QDV07947.1"/>
    <property type="molecule type" value="Genomic_DNA"/>
</dbReference>
<dbReference type="Proteomes" id="UP000320390">
    <property type="component" value="Chromosome"/>
</dbReference>
<name>A0A518EV27_9BACT</name>
<evidence type="ECO:0000313" key="3">
    <source>
        <dbReference type="Proteomes" id="UP000320390"/>
    </source>
</evidence>
<dbReference type="RefSeq" id="WP_145199747.1">
    <property type="nucleotide sequence ID" value="NZ_CP036434.1"/>
</dbReference>
<accession>A0A518EV27</accession>